<dbReference type="OrthoDB" id="9978091at2"/>
<accession>A0A2S7UTT4</accession>
<dbReference type="AlphaFoldDB" id="A0A2S7UTT4"/>
<proteinExistence type="predicted"/>
<dbReference type="EMBL" id="MSCH01000003">
    <property type="protein sequence ID" value="PQJ53357.1"/>
    <property type="molecule type" value="Genomic_DNA"/>
</dbReference>
<name>A0A2S7UTT4_9GAMM</name>
<dbReference type="Proteomes" id="UP000239007">
    <property type="component" value="Unassembled WGS sequence"/>
</dbReference>
<dbReference type="RefSeq" id="WP_105051840.1">
    <property type="nucleotide sequence ID" value="NZ_BMYG01000003.1"/>
</dbReference>
<keyword evidence="3" id="KW-1185">Reference proteome</keyword>
<reference evidence="2 3" key="1">
    <citation type="submission" date="2016-12" db="EMBL/GenBank/DDBJ databases">
        <title>Diversity of luminous bacteria.</title>
        <authorList>
            <person name="Yoshizawa S."/>
            <person name="Kogure K."/>
        </authorList>
    </citation>
    <scope>NUCLEOTIDE SEQUENCE [LARGE SCALE GENOMIC DNA]</scope>
    <source>
        <strain evidence="2 3">SA4-48</strain>
    </source>
</reference>
<feature type="transmembrane region" description="Helical" evidence="1">
    <location>
        <begin position="12"/>
        <end position="31"/>
    </location>
</feature>
<sequence length="116" mass="13128">MNKELAAQFVTNILTLTTVFFSIGLISSNIQLNIQNIFPYLTSSIVGTGVGIVYFQFIGFKFTKFQFISCIVPTVLFSFILMKSGLHHNWIVHDLTAIISFMLVVLNSLESKRKLF</sequence>
<keyword evidence="1" id="KW-0472">Membrane</keyword>
<evidence type="ECO:0000256" key="1">
    <source>
        <dbReference type="SAM" id="Phobius"/>
    </source>
</evidence>
<protein>
    <submittedName>
        <fullName evidence="2">Uncharacterized protein</fullName>
    </submittedName>
</protein>
<comment type="caution">
    <text evidence="2">The sequence shown here is derived from an EMBL/GenBank/DDBJ whole genome shotgun (WGS) entry which is preliminary data.</text>
</comment>
<evidence type="ECO:0000313" key="3">
    <source>
        <dbReference type="Proteomes" id="UP000239007"/>
    </source>
</evidence>
<keyword evidence="1" id="KW-1133">Transmembrane helix</keyword>
<keyword evidence="1" id="KW-0812">Transmembrane</keyword>
<evidence type="ECO:0000313" key="2">
    <source>
        <dbReference type="EMBL" id="PQJ53357.1"/>
    </source>
</evidence>
<gene>
    <name evidence="2" type="ORF">BTO11_06520</name>
</gene>
<feature type="transmembrane region" description="Helical" evidence="1">
    <location>
        <begin position="65"/>
        <end position="84"/>
    </location>
</feature>
<feature type="transmembrane region" description="Helical" evidence="1">
    <location>
        <begin position="37"/>
        <end position="58"/>
    </location>
</feature>
<feature type="transmembrane region" description="Helical" evidence="1">
    <location>
        <begin position="90"/>
        <end position="109"/>
    </location>
</feature>
<organism evidence="2 3">
    <name type="scientific">Psychrosphaera saromensis</name>
    <dbReference type="NCBI Taxonomy" id="716813"/>
    <lineage>
        <taxon>Bacteria</taxon>
        <taxon>Pseudomonadati</taxon>
        <taxon>Pseudomonadota</taxon>
        <taxon>Gammaproteobacteria</taxon>
        <taxon>Alteromonadales</taxon>
        <taxon>Pseudoalteromonadaceae</taxon>
        <taxon>Psychrosphaera</taxon>
    </lineage>
</organism>